<sequence>MKSWVIGLLALPFSVFAGERVIAIGGDVTEIIYALGAGQTLVARDSTSQQPPQATALPNVGYMRQLNAEGILALKPSLVIASELAQPSLALQQVEQAGVKVVMVTGKPELGAIDEKIAVIAATLGREKEGKTLQAKLDRQIAAVPTHRLPVRVLFIMAHTGIAAMGAGNGTAAEGAIRSAGLDNALAGVTRYQPLTQEGLVAAAPQLLVIGKASLQRMGGEANLWALPGLAFTPAGKQRQLLVIDDNALLSFGLDMPTAIGQLRQAAEAVAP</sequence>
<dbReference type="Proteomes" id="UP000248196">
    <property type="component" value="Unassembled WGS sequence"/>
</dbReference>
<name>A0A318P1P1_SERPL</name>
<dbReference type="SUPFAM" id="SSF53807">
    <property type="entry name" value="Helical backbone' metal receptor"/>
    <property type="match status" value="1"/>
</dbReference>
<organism evidence="2 3">
    <name type="scientific">Serratia plymuthica</name>
    <dbReference type="NCBI Taxonomy" id="82996"/>
    <lineage>
        <taxon>Bacteria</taxon>
        <taxon>Pseudomonadati</taxon>
        <taxon>Pseudomonadota</taxon>
        <taxon>Gammaproteobacteria</taxon>
        <taxon>Enterobacterales</taxon>
        <taxon>Yersiniaceae</taxon>
        <taxon>Serratia</taxon>
    </lineage>
</organism>
<dbReference type="PANTHER" id="PTHR30535:SF4">
    <property type="entry name" value="HEMIN-BINDING PERIPLASMIC PROTEIN HMUT"/>
    <property type="match status" value="1"/>
</dbReference>
<dbReference type="AlphaFoldDB" id="A0A318P1P1"/>
<proteinExistence type="predicted"/>
<evidence type="ECO:0000256" key="1">
    <source>
        <dbReference type="SAM" id="SignalP"/>
    </source>
</evidence>
<feature type="signal peptide" evidence="1">
    <location>
        <begin position="1"/>
        <end position="17"/>
    </location>
</feature>
<evidence type="ECO:0000313" key="3">
    <source>
        <dbReference type="Proteomes" id="UP000248196"/>
    </source>
</evidence>
<dbReference type="Gene3D" id="3.40.50.1980">
    <property type="entry name" value="Nitrogenase molybdenum iron protein domain"/>
    <property type="match status" value="2"/>
</dbReference>
<dbReference type="EMBL" id="PESE01000001">
    <property type="protein sequence ID" value="PYD39989.1"/>
    <property type="molecule type" value="Genomic_DNA"/>
</dbReference>
<dbReference type="Pfam" id="PF01497">
    <property type="entry name" value="Peripla_BP_2"/>
    <property type="match status" value="1"/>
</dbReference>
<dbReference type="RefSeq" id="WP_004944404.1">
    <property type="nucleotide sequence ID" value="NZ_CP185735.1"/>
</dbReference>
<dbReference type="PANTHER" id="PTHR30535">
    <property type="entry name" value="VITAMIN B12-BINDING PROTEIN"/>
    <property type="match status" value="1"/>
</dbReference>
<protein>
    <submittedName>
        <fullName evidence="2">Hemin ABC transporter substrate-binding protein</fullName>
    </submittedName>
</protein>
<dbReference type="InterPro" id="IPR002491">
    <property type="entry name" value="ABC_transptr_periplasmic_BD"/>
</dbReference>
<dbReference type="CDD" id="cd01149">
    <property type="entry name" value="HutB"/>
    <property type="match status" value="1"/>
</dbReference>
<evidence type="ECO:0000313" key="2">
    <source>
        <dbReference type="EMBL" id="PYD39989.1"/>
    </source>
</evidence>
<dbReference type="OrthoDB" id="9797736at2"/>
<reference evidence="2 3" key="1">
    <citation type="submission" date="2017-11" db="EMBL/GenBank/DDBJ databases">
        <title>Genome sequence of the oocydin A producing rhizobacterium Serratia plymuthica 4Rx5.</title>
        <authorList>
            <person name="Matilla M.A."/>
            <person name="Udaondo Z."/>
            <person name="Salmond G.P.C."/>
        </authorList>
    </citation>
    <scope>NUCLEOTIDE SEQUENCE [LARGE SCALE GENOMIC DNA]</scope>
    <source>
        <strain evidence="2 3">4Rx5</strain>
    </source>
</reference>
<dbReference type="InterPro" id="IPR050902">
    <property type="entry name" value="ABC_Transporter_SBP"/>
</dbReference>
<comment type="caution">
    <text evidence="2">The sequence shown here is derived from an EMBL/GenBank/DDBJ whole genome shotgun (WGS) entry which is preliminary data.</text>
</comment>
<gene>
    <name evidence="2" type="ORF">CT690_01495</name>
</gene>
<keyword evidence="1" id="KW-0732">Signal</keyword>
<dbReference type="PROSITE" id="PS50983">
    <property type="entry name" value="FE_B12_PBP"/>
    <property type="match status" value="1"/>
</dbReference>
<feature type="chain" id="PRO_5041070220" evidence="1">
    <location>
        <begin position="18"/>
        <end position="272"/>
    </location>
</feature>
<accession>A0A318P1P1</accession>